<evidence type="ECO:0000256" key="1">
    <source>
        <dbReference type="ARBA" id="ARBA00022741"/>
    </source>
</evidence>
<dbReference type="Proteomes" id="UP000290527">
    <property type="component" value="Unassembled WGS sequence"/>
</dbReference>
<dbReference type="PROSITE" id="PS50893">
    <property type="entry name" value="ABC_TRANSPORTER_2"/>
    <property type="match status" value="2"/>
</dbReference>
<dbReference type="InterPro" id="IPR003593">
    <property type="entry name" value="AAA+_ATPase"/>
</dbReference>
<reference evidence="4 5" key="1">
    <citation type="journal article" date="2019" name="Int. J. Syst. Evol. Microbiol.">
        <title>Methanofervidicoccus abyssi gen. nov., sp. nov., a hydrogenotrophic methanogen, isolated from a hydrothermal vent chimney in the Mid-Cayman Spreading Center, the Caribbean Sea.</title>
        <authorList>
            <person name="Sakai S."/>
            <person name="Takaki Y."/>
            <person name="Miyazaki M."/>
            <person name="Ogawara M."/>
            <person name="Yanagawa K."/>
            <person name="Miyazaki J."/>
            <person name="Takai K."/>
        </authorList>
    </citation>
    <scope>NUCLEOTIDE SEQUENCE [LARGE SCALE GENOMIC DNA]</scope>
    <source>
        <strain evidence="4 5">HHB</strain>
    </source>
</reference>
<dbReference type="PANTHER" id="PTHR42764:SF2">
    <property type="entry name" value="ABC TRANSPORTER, ATP-BINDING PROTEIN"/>
    <property type="match status" value="1"/>
</dbReference>
<dbReference type="AlphaFoldDB" id="A0A401HPS3"/>
<evidence type="ECO:0000313" key="5">
    <source>
        <dbReference type="Proteomes" id="UP000290527"/>
    </source>
</evidence>
<evidence type="ECO:0000256" key="2">
    <source>
        <dbReference type="ARBA" id="ARBA00022840"/>
    </source>
</evidence>
<keyword evidence="5" id="KW-1185">Reference proteome</keyword>
<dbReference type="EMBL" id="BFAX01000002">
    <property type="protein sequence ID" value="GBF36220.1"/>
    <property type="molecule type" value="Genomic_DNA"/>
</dbReference>
<organism evidence="4 5">
    <name type="scientific">Methanofervidicoccus abyssi</name>
    <dbReference type="NCBI Taxonomy" id="2082189"/>
    <lineage>
        <taxon>Archaea</taxon>
        <taxon>Methanobacteriati</taxon>
        <taxon>Methanobacteriota</taxon>
        <taxon>Methanomada group</taxon>
        <taxon>Methanococci</taxon>
        <taxon>Methanococcales</taxon>
        <taxon>Methanofervidicoccus</taxon>
    </lineage>
</organism>
<dbReference type="GO" id="GO:0016887">
    <property type="term" value="F:ATP hydrolysis activity"/>
    <property type="evidence" value="ECO:0007669"/>
    <property type="project" value="InterPro"/>
</dbReference>
<dbReference type="GO" id="GO:0005524">
    <property type="term" value="F:ATP binding"/>
    <property type="evidence" value="ECO:0007669"/>
    <property type="project" value="UniProtKB-KW"/>
</dbReference>
<dbReference type="InterPro" id="IPR017669">
    <property type="entry name" value="Me_Coenz_M_Rdtase_A2"/>
</dbReference>
<accession>A0A401HPS3</accession>
<proteinExistence type="predicted"/>
<dbReference type="SMART" id="SM00382">
    <property type="entry name" value="AAA"/>
    <property type="match status" value="2"/>
</dbReference>
<dbReference type="NCBIfam" id="TIGR03269">
    <property type="entry name" value="met_CoM_red_A2"/>
    <property type="match status" value="1"/>
</dbReference>
<comment type="caution">
    <text evidence="4">The sequence shown here is derived from an EMBL/GenBank/DDBJ whole genome shotgun (WGS) entry which is preliminary data.</text>
</comment>
<dbReference type="Gene3D" id="3.40.50.300">
    <property type="entry name" value="P-loop containing nucleotide triphosphate hydrolases"/>
    <property type="match status" value="2"/>
</dbReference>
<evidence type="ECO:0000259" key="3">
    <source>
        <dbReference type="PROSITE" id="PS50893"/>
    </source>
</evidence>
<dbReference type="PROSITE" id="PS00211">
    <property type="entry name" value="ABC_TRANSPORTER_1"/>
    <property type="match status" value="1"/>
</dbReference>
<gene>
    <name evidence="4" type="ORF">MHHB_P0450</name>
</gene>
<name>A0A401HPS3_9EURY</name>
<evidence type="ECO:0000313" key="4">
    <source>
        <dbReference type="EMBL" id="GBF36220.1"/>
    </source>
</evidence>
<feature type="domain" description="ABC transporter" evidence="3">
    <location>
        <begin position="303"/>
        <end position="551"/>
    </location>
</feature>
<dbReference type="SUPFAM" id="SSF52540">
    <property type="entry name" value="P-loop containing nucleoside triphosphate hydrolases"/>
    <property type="match status" value="2"/>
</dbReference>
<protein>
    <submittedName>
        <fullName evidence="4">Methyl coenzyme M reductase system, component A2</fullName>
    </submittedName>
</protein>
<dbReference type="InterPro" id="IPR017871">
    <property type="entry name" value="ABC_transporter-like_CS"/>
</dbReference>
<sequence>MSLNQKITVVDSTNKKGGRMILLEVKNVSKRFGDNLVLKNINFSLEEGEVLGILGRSGAGKSVLLHMLRGMEGYEPTEGKVIYYVTMCDNCGEVDVPSKDGQRCEKCGKGTLSKTSIDLWGDDEGVYNLKKKIAIMLQRTFALYGEKSVIENILESLYSAGFEGKEAVEIALKLIKMVKLEHRITHIARDLSGGEKQRVVLARQLAKKPVIFLADEPTGTLDPKTAKLVHETLKNAVVKKNISMIVTSHWPEVVAQLSNRVIWLENGEVKKVGDSKEVVEEFMSSFKEFKKLEMEVEIKEKQIVLENIEKRYCSVDRGVVHAVNGVSLDIYEKEIFGIVGTSGAGKTTLAKIIGGVIPPSRGKYLFRLGEEWIDMTKPGPMYRGRAKRYISMLFQEYALYPYRTVLYNLTEAIGLELPGEFARMKALHTLISVGFTEEEAEKILDKYPKELSVGERHRVALAQVLIKEPRVVILDEPTGTMDPFTRNMVAESIHKSRKELEQTYIIVSHDMDFVLNVCDRAALMRDGKIVKIGKPEEIVKILTEEEKEDMGL</sequence>
<keyword evidence="1" id="KW-0547">Nucleotide-binding</keyword>
<dbReference type="InterPro" id="IPR003439">
    <property type="entry name" value="ABC_transporter-like_ATP-bd"/>
</dbReference>
<feature type="domain" description="ABC transporter" evidence="3">
    <location>
        <begin position="23"/>
        <end position="291"/>
    </location>
</feature>
<dbReference type="PANTHER" id="PTHR42764">
    <property type="entry name" value="PHOSPHONATES UTILIZATION ATP-BINDING PROTEIN PHNK-RELATED"/>
    <property type="match status" value="1"/>
</dbReference>
<dbReference type="Pfam" id="PF00005">
    <property type="entry name" value="ABC_tran"/>
    <property type="match status" value="2"/>
</dbReference>
<dbReference type="InterPro" id="IPR027417">
    <property type="entry name" value="P-loop_NTPase"/>
</dbReference>
<keyword evidence="2" id="KW-0067">ATP-binding</keyword>
<dbReference type="GO" id="GO:0019700">
    <property type="term" value="P:organic phosphonate catabolic process"/>
    <property type="evidence" value="ECO:0007669"/>
    <property type="project" value="TreeGrafter"/>
</dbReference>